<dbReference type="Gene3D" id="3.40.190.10">
    <property type="entry name" value="Periplasmic binding protein-like II"/>
    <property type="match status" value="2"/>
</dbReference>
<accession>A0A1L7ALT6</accession>
<dbReference type="PANTHER" id="PTHR30024">
    <property type="entry name" value="ALIPHATIC SULFONATES-BINDING PROTEIN-RELATED"/>
    <property type="match status" value="1"/>
</dbReference>
<dbReference type="AlphaFoldDB" id="A0A1L7ALT6"/>
<gene>
    <name evidence="1" type="ORF">RGI145_20475</name>
</gene>
<organism evidence="1 2">
    <name type="scientific">Roseomonas gilardii</name>
    <dbReference type="NCBI Taxonomy" id="257708"/>
    <lineage>
        <taxon>Bacteria</taxon>
        <taxon>Pseudomonadati</taxon>
        <taxon>Pseudomonadota</taxon>
        <taxon>Alphaproteobacteria</taxon>
        <taxon>Acetobacterales</taxon>
        <taxon>Roseomonadaceae</taxon>
        <taxon>Roseomonas</taxon>
    </lineage>
</organism>
<dbReference type="Proteomes" id="UP000185494">
    <property type="component" value="Chromosome 2"/>
</dbReference>
<dbReference type="KEGG" id="rgi:RGI145_20475"/>
<dbReference type="Pfam" id="PF13379">
    <property type="entry name" value="NMT1_2"/>
    <property type="match status" value="1"/>
</dbReference>
<proteinExistence type="predicted"/>
<reference evidence="1 2" key="1">
    <citation type="submission" date="2016-05" db="EMBL/GenBank/DDBJ databases">
        <title>Complete Genome and Methylome Analysis of Psychrotrophic Bacterial Isolates from Antarctic Lake Untersee.</title>
        <authorList>
            <person name="Fomenkov A."/>
            <person name="Akimov V.N."/>
            <person name="Vasilyeva L.V."/>
            <person name="Andersen D."/>
            <person name="Vincze T."/>
            <person name="Roberts R.J."/>
        </authorList>
    </citation>
    <scope>NUCLEOTIDE SEQUENCE [LARGE SCALE GENOMIC DNA]</scope>
    <source>
        <strain evidence="1 2">U14-5</strain>
    </source>
</reference>
<dbReference type="PANTHER" id="PTHR30024:SF21">
    <property type="entry name" value="ABC TRANSPORTER SUBSTRATE-BINDING PROTEIN"/>
    <property type="match status" value="1"/>
</dbReference>
<evidence type="ECO:0000313" key="2">
    <source>
        <dbReference type="Proteomes" id="UP000185494"/>
    </source>
</evidence>
<sequence>MLPDTPAEQARNRLSTRLHRRGLLGAAGLAGLSLPLMGFSPRAGGPTAELDALLRDTPICRASAPGAAPGTAPDTPLRKLTLAWNATAICTSPVAVAQKQGILARHGLEVEFVNFGSSTEALLEAIATRKADAGVGMALRWLKPLEMGFDVKITGGTHGGCMRLIGDPKAGVTGDVASLRGKTIATADMGGADKNFFSMLLKRRGIDPDRDVTWKVFPAHVFGLALERGEAQAVAGGDPIAWLLQRDRKLVEVATNLSGEWASRACCIIGVSGALVKNEPQVAAALTRALLEAQDLAAHDPSVAVDTFLTYAPASTSRDDLIAMMRSHTHGHHPAGLAIRQEIELYAEELKSVGVMRAGTDPKRFAERVTANVLGA</sequence>
<dbReference type="InterPro" id="IPR006311">
    <property type="entry name" value="TAT_signal"/>
</dbReference>
<protein>
    <submittedName>
        <fullName evidence="1">ABC transporter substrate-binding protein</fullName>
    </submittedName>
</protein>
<name>A0A1L7ALT6_9PROT</name>
<dbReference type="SUPFAM" id="SSF53850">
    <property type="entry name" value="Periplasmic binding protein-like II"/>
    <property type="match status" value="1"/>
</dbReference>
<evidence type="ECO:0000313" key="1">
    <source>
        <dbReference type="EMBL" id="APT59704.1"/>
    </source>
</evidence>
<dbReference type="PROSITE" id="PS51318">
    <property type="entry name" value="TAT"/>
    <property type="match status" value="1"/>
</dbReference>
<dbReference type="STRING" id="257708.RGI145_20475"/>
<dbReference type="EMBL" id="CP015584">
    <property type="protein sequence ID" value="APT59704.1"/>
    <property type="molecule type" value="Genomic_DNA"/>
</dbReference>